<evidence type="ECO:0000256" key="4">
    <source>
        <dbReference type="ARBA" id="ARBA00022989"/>
    </source>
</evidence>
<keyword evidence="5 6" id="KW-0472">Membrane</keyword>
<feature type="transmembrane region" description="Helical" evidence="6">
    <location>
        <begin position="210"/>
        <end position="233"/>
    </location>
</feature>
<dbReference type="InterPro" id="IPR051790">
    <property type="entry name" value="Cytochrome_c-biogenesis_DsbD"/>
</dbReference>
<name>A0ABP4KBI4_9MICO</name>
<feature type="transmembrane region" description="Helical" evidence="6">
    <location>
        <begin position="175"/>
        <end position="203"/>
    </location>
</feature>
<evidence type="ECO:0000313" key="9">
    <source>
        <dbReference type="Proteomes" id="UP001501742"/>
    </source>
</evidence>
<comment type="similarity">
    <text evidence="2">Belongs to the DsbD family.</text>
</comment>
<evidence type="ECO:0000256" key="6">
    <source>
        <dbReference type="SAM" id="Phobius"/>
    </source>
</evidence>
<evidence type="ECO:0000256" key="2">
    <source>
        <dbReference type="ARBA" id="ARBA00006143"/>
    </source>
</evidence>
<evidence type="ECO:0000256" key="3">
    <source>
        <dbReference type="ARBA" id="ARBA00022692"/>
    </source>
</evidence>
<dbReference type="InterPro" id="IPR003834">
    <property type="entry name" value="Cyt_c_assmbl_TM_dom"/>
</dbReference>
<evidence type="ECO:0000256" key="5">
    <source>
        <dbReference type="ARBA" id="ARBA00023136"/>
    </source>
</evidence>
<dbReference type="Proteomes" id="UP001501742">
    <property type="component" value="Unassembled WGS sequence"/>
</dbReference>
<comment type="subcellular location">
    <subcellularLocation>
        <location evidence="1">Membrane</location>
        <topology evidence="1">Multi-pass membrane protein</topology>
    </subcellularLocation>
</comment>
<evidence type="ECO:0000313" key="8">
    <source>
        <dbReference type="EMBL" id="GAA1494635.1"/>
    </source>
</evidence>
<evidence type="ECO:0000259" key="7">
    <source>
        <dbReference type="Pfam" id="PF02683"/>
    </source>
</evidence>
<evidence type="ECO:0000256" key="1">
    <source>
        <dbReference type="ARBA" id="ARBA00004141"/>
    </source>
</evidence>
<feature type="domain" description="Cytochrome C biogenesis protein transmembrane" evidence="7">
    <location>
        <begin position="21"/>
        <end position="227"/>
    </location>
</feature>
<proteinExistence type="inferred from homology"/>
<protein>
    <submittedName>
        <fullName evidence="8">Cytochrome c biogenesis protein CcdA</fullName>
    </submittedName>
</protein>
<gene>
    <name evidence="8" type="ORF">GCM10009627_29810</name>
</gene>
<dbReference type="PANTHER" id="PTHR31272:SF4">
    <property type="entry name" value="CYTOCHROME C-TYPE BIOGENESIS PROTEIN HI_1454-RELATED"/>
    <property type="match status" value="1"/>
</dbReference>
<dbReference type="EMBL" id="BAAAJX010000017">
    <property type="protein sequence ID" value="GAA1494635.1"/>
    <property type="molecule type" value="Genomic_DNA"/>
</dbReference>
<comment type="caution">
    <text evidence="8">The sequence shown here is derived from an EMBL/GenBank/DDBJ whole genome shotgun (WGS) entry which is preliminary data.</text>
</comment>
<feature type="transmembrane region" description="Helical" evidence="6">
    <location>
        <begin position="96"/>
        <end position="118"/>
    </location>
</feature>
<feature type="transmembrane region" description="Helical" evidence="6">
    <location>
        <begin position="16"/>
        <end position="40"/>
    </location>
</feature>
<accession>A0ABP4KBI4</accession>
<dbReference type="RefSeq" id="WP_111074371.1">
    <property type="nucleotide sequence ID" value="NZ_BAAAJX010000017.1"/>
</dbReference>
<dbReference type="PANTHER" id="PTHR31272">
    <property type="entry name" value="CYTOCHROME C-TYPE BIOGENESIS PROTEIN HI_1454-RELATED"/>
    <property type="match status" value="1"/>
</dbReference>
<reference evidence="9" key="1">
    <citation type="journal article" date="2019" name="Int. J. Syst. Evol. Microbiol.">
        <title>The Global Catalogue of Microorganisms (GCM) 10K type strain sequencing project: providing services to taxonomists for standard genome sequencing and annotation.</title>
        <authorList>
            <consortium name="The Broad Institute Genomics Platform"/>
            <consortium name="The Broad Institute Genome Sequencing Center for Infectious Disease"/>
            <person name="Wu L."/>
            <person name="Ma J."/>
        </authorList>
    </citation>
    <scope>NUCLEOTIDE SEQUENCE [LARGE SCALE GENOMIC DNA]</scope>
    <source>
        <strain evidence="9">JCM 12140</strain>
    </source>
</reference>
<keyword evidence="4 6" id="KW-1133">Transmembrane helix</keyword>
<feature type="transmembrane region" description="Helical" evidence="6">
    <location>
        <begin position="138"/>
        <end position="163"/>
    </location>
</feature>
<sequence length="248" mass="25607">MSSGNPFADAIFSGQLLIGLPVAALAGLVSFLSPCVLPLVPGYLGYVSGIADGSRHSRGRVLLGVLLFVLGFTVVFVLGSAAAGAVGFWLVRWRDLIVQLMGIVVIAMGLVFIGRFTFLQRTVKTNFTPRTGLLGAPLLGIVFALGWTPCIGPTLAAINLISFQSGSAWQGVVLGIAYCIGLGVPFLLVALGAGWASGAIGVVKRHMRTVNIIGGAILIVIGLLMVTGIWSAVMSSVGAVIQSYVPAV</sequence>
<keyword evidence="3 6" id="KW-0812">Transmembrane</keyword>
<organism evidence="8 9">
    <name type="scientific">Curtobacterium herbarum</name>
    <dbReference type="NCBI Taxonomy" id="150122"/>
    <lineage>
        <taxon>Bacteria</taxon>
        <taxon>Bacillati</taxon>
        <taxon>Actinomycetota</taxon>
        <taxon>Actinomycetes</taxon>
        <taxon>Micrococcales</taxon>
        <taxon>Microbacteriaceae</taxon>
        <taxon>Curtobacterium</taxon>
    </lineage>
</organism>
<dbReference type="Pfam" id="PF02683">
    <property type="entry name" value="DsbD_TM"/>
    <property type="match status" value="1"/>
</dbReference>
<feature type="transmembrane region" description="Helical" evidence="6">
    <location>
        <begin position="61"/>
        <end position="90"/>
    </location>
</feature>
<keyword evidence="9" id="KW-1185">Reference proteome</keyword>